<keyword evidence="4" id="KW-0479">Metal-binding</keyword>
<dbReference type="PANTHER" id="PTHR42995:SF5">
    <property type="entry name" value="ACETYL-COENZYME A CARBOXYLASE CARBOXYL TRANSFERASE SUBUNIT BETA, CHLOROPLASTIC"/>
    <property type="match status" value="1"/>
</dbReference>
<evidence type="ECO:0000256" key="5">
    <source>
        <dbReference type="ARBA" id="ARBA00022833"/>
    </source>
</evidence>
<dbReference type="PRINTS" id="PR01070">
    <property type="entry name" value="ACCCTRFRASEB"/>
</dbReference>
<name>A0A7G7YED8_9LILI</name>
<dbReference type="InterPro" id="IPR000438">
    <property type="entry name" value="Acetyl_CoA_COase_Trfase_b_su"/>
</dbReference>
<feature type="compositionally biased region" description="Acidic residues" evidence="7">
    <location>
        <begin position="752"/>
        <end position="860"/>
    </location>
</feature>
<dbReference type="RefSeq" id="YP_009973408.1">
    <property type="nucleotide sequence ID" value="NC_051970.1"/>
</dbReference>
<proteinExistence type="predicted"/>
<reference evidence="9" key="1">
    <citation type="journal article" date="2020" name="Mitochondrial DNA Part B Resour">
        <title>Characteristics of the complete chloroplast genome of Halophila beccarii.</title>
        <authorList>
            <person name="Yu S."/>
            <person name="Li X."/>
            <person name="Jiang K."/>
            <person name="Chen X."/>
            <person name="Wang X."/>
        </authorList>
    </citation>
    <scope>NUCLEOTIDE SEQUENCE</scope>
</reference>
<keyword evidence="9" id="KW-0934">Plastid</keyword>
<dbReference type="GeneID" id="60458817"/>
<gene>
    <name evidence="9" type="primary">accD</name>
</gene>
<dbReference type="Gene3D" id="3.90.226.10">
    <property type="entry name" value="2-enoyl-CoA Hydratase, Chain A, domain 1"/>
    <property type="match status" value="2"/>
</dbReference>
<feature type="region of interest" description="Disordered" evidence="7">
    <location>
        <begin position="218"/>
        <end position="278"/>
    </location>
</feature>
<dbReference type="Pfam" id="PF01039">
    <property type="entry name" value="Carboxyl_trans"/>
    <property type="match status" value="1"/>
</dbReference>
<evidence type="ECO:0000256" key="4">
    <source>
        <dbReference type="ARBA" id="ARBA00022771"/>
    </source>
</evidence>
<dbReference type="PROSITE" id="PS50980">
    <property type="entry name" value="COA_CT_NTER"/>
    <property type="match status" value="1"/>
</dbReference>
<keyword evidence="5" id="KW-0862">Zinc</keyword>
<dbReference type="GO" id="GO:0006633">
    <property type="term" value="P:fatty acid biosynthetic process"/>
    <property type="evidence" value="ECO:0007669"/>
    <property type="project" value="InterPro"/>
</dbReference>
<feature type="region of interest" description="Disordered" evidence="7">
    <location>
        <begin position="752"/>
        <end position="953"/>
    </location>
</feature>
<dbReference type="InterPro" id="IPR029045">
    <property type="entry name" value="ClpP/crotonase-like_dom_sf"/>
</dbReference>
<dbReference type="GO" id="GO:0009317">
    <property type="term" value="C:acetyl-CoA carboxylase complex"/>
    <property type="evidence" value="ECO:0007669"/>
    <property type="project" value="InterPro"/>
</dbReference>
<dbReference type="PANTHER" id="PTHR42995">
    <property type="entry name" value="ACETYL-COENZYME A CARBOXYLASE CARBOXYL TRANSFERASE SUBUNIT BETA, CHLOROPLASTIC"/>
    <property type="match status" value="1"/>
</dbReference>
<dbReference type="GO" id="GO:0016740">
    <property type="term" value="F:transferase activity"/>
    <property type="evidence" value="ECO:0007669"/>
    <property type="project" value="UniProtKB-KW"/>
</dbReference>
<dbReference type="GO" id="GO:2001295">
    <property type="term" value="P:malonyl-CoA biosynthetic process"/>
    <property type="evidence" value="ECO:0007669"/>
    <property type="project" value="TreeGrafter"/>
</dbReference>
<evidence type="ECO:0000256" key="6">
    <source>
        <dbReference type="ARBA" id="ARBA00022840"/>
    </source>
</evidence>
<geneLocation type="chloroplast" evidence="9"/>
<organism evidence="9">
    <name type="scientific">Halophila beccarii</name>
    <dbReference type="NCBI Taxonomy" id="180123"/>
    <lineage>
        <taxon>Eukaryota</taxon>
        <taxon>Viridiplantae</taxon>
        <taxon>Streptophyta</taxon>
        <taxon>Embryophyta</taxon>
        <taxon>Tracheophyta</taxon>
        <taxon>Spermatophyta</taxon>
        <taxon>Magnoliopsida</taxon>
        <taxon>Liliopsida</taxon>
        <taxon>Hydrocharitaceae</taxon>
        <taxon>Halophila</taxon>
    </lineage>
</organism>
<evidence type="ECO:0000313" key="9">
    <source>
        <dbReference type="EMBL" id="QNH92858.1"/>
    </source>
</evidence>
<sequence>MIFNIIWKLFHLCSMYQSPIGFEKTLAFSSIIHCHNSYMALYRNDNRNNFLFINGGLGIHNILYISISSLLRKYGRDCLSKGNDFVEKGSYVEEESCNPNQKSAVDYKSLWVLCEQCCKLNYKKFLPDNLFLCDTCLFHFKMDSLYRIELLIDSGTWDPMEMDERDTMVSIDAVGFDRPNVNSKLEAISEGIVKKVHLYIHWMRQKYKIYLPEVKEGQKDSGLSDSDQKKTQTTGEGGVNYYNTISETPTTRYSGTSFPAGENTDPHLERFWDGPSRPVSDLSNNHDFDLLADAPVDQPLGRRLLDSDPSDPDSEKKEEPYEHETFPKKKEEGLSERETLPNLDLDPFTQDMEKKKEESPYEYERPTDWDSSDLDIPSDLDSNLPNTEQFSFDINPDELGFVPNMEEFQFNIDLEELGFTPEDFVDFDLNQVNFNLYDLSVPDESDFDAEEDLDELRFDPWKDIDVFEKRGLERWLDGIIEKEFHKWSDEIREKEVQKWFLDEISEKKLKILCEIETQYKERDKKVDHIRATRYHDHPIYYNINTHNNITHCWTDQLALKLDLLLRMKKFKFKKFKKFKNCFKFNTKIKTLYIDLEEEEKKTEFNTYENKSYNPQSSSGFLDPSERNIYRYKCYNSSPSDLFEEKNEKKNEIDYSESSVLSGASTVLGFREVRDNEKKNEIDYSESSVLSGASTVLGFREVRDNDKPEISINTDFDNYSCNNPDSDRLVPPAPPVDPLLELFLLLLNPDDSDSELYSESDDSDSELYFESDDSDLEFDPESDDSDSELYFESDDSDLEFDPESDDSDSELYFESDDSDLEFDPESDDSDSELYFESDDSDLEFDPESDDSDLEFDPESDDSDLKSYPESDDSDSESYSDEPLPNLNPDPKKKEKHERPVDLNPSNPDPEKPDELLLSQSDKVNPGESDLNSGESDFEEDEEDESYTDKISSNQRKSGITEFQMGIGQLETTSVALGVMDFRFIGGSMGSVVGEKITRLIEYAIDQSLPLIMVCASGGARMQEGGLSLMQMVKISSASYDHQLKKKLFYVSILTSPTTGGVTASFGMLGDVIFAEPEAYIAFAGKRVIEETLHVVVPEFAQETENLFEKGLFDSVVPRNILKGVLGELFKFHGFVSLNPIQAN</sequence>
<dbReference type="InterPro" id="IPR011762">
    <property type="entry name" value="COA_CT_N"/>
</dbReference>
<keyword evidence="9" id="KW-0150">Chloroplast</keyword>
<feature type="region of interest" description="Disordered" evidence="7">
    <location>
        <begin position="299"/>
        <end position="373"/>
    </location>
</feature>
<keyword evidence="3" id="KW-0547">Nucleotide-binding</keyword>
<evidence type="ECO:0000256" key="2">
    <source>
        <dbReference type="ARBA" id="ARBA00022679"/>
    </source>
</evidence>
<dbReference type="GO" id="GO:0003989">
    <property type="term" value="F:acetyl-CoA carboxylase activity"/>
    <property type="evidence" value="ECO:0007669"/>
    <property type="project" value="InterPro"/>
</dbReference>
<dbReference type="GO" id="GO:0005524">
    <property type="term" value="F:ATP binding"/>
    <property type="evidence" value="ECO:0007669"/>
    <property type="project" value="UniProtKB-KW"/>
</dbReference>
<feature type="compositionally biased region" description="Basic and acidic residues" evidence="7">
    <location>
        <begin position="351"/>
        <end position="368"/>
    </location>
</feature>
<dbReference type="EMBL" id="MN843749">
    <property type="protein sequence ID" value="QNH92858.1"/>
    <property type="molecule type" value="Genomic_DNA"/>
</dbReference>
<protein>
    <submittedName>
        <fullName evidence="9">Acetyl-CoA carboxylase carboxyltransferase beta subunit</fullName>
    </submittedName>
</protein>
<feature type="domain" description="CoA carboxyltransferase N-terminal" evidence="8">
    <location>
        <begin position="876"/>
        <end position="1142"/>
    </location>
</feature>
<dbReference type="SUPFAM" id="SSF52096">
    <property type="entry name" value="ClpP/crotonase"/>
    <property type="match status" value="2"/>
</dbReference>
<evidence type="ECO:0000256" key="7">
    <source>
        <dbReference type="SAM" id="MobiDB-lite"/>
    </source>
</evidence>
<feature type="compositionally biased region" description="Polar residues" evidence="7">
    <location>
        <begin position="241"/>
        <end position="257"/>
    </location>
</feature>
<evidence type="ECO:0000256" key="1">
    <source>
        <dbReference type="ARBA" id="ARBA00011842"/>
    </source>
</evidence>
<feature type="compositionally biased region" description="Basic and acidic residues" evidence="7">
    <location>
        <begin position="888"/>
        <end position="899"/>
    </location>
</feature>
<feature type="compositionally biased region" description="Acidic residues" evidence="7">
    <location>
        <begin position="868"/>
        <end position="878"/>
    </location>
</feature>
<evidence type="ECO:0000259" key="8">
    <source>
        <dbReference type="PROSITE" id="PS50980"/>
    </source>
</evidence>
<feature type="compositionally biased region" description="Acidic residues" evidence="7">
    <location>
        <begin position="934"/>
        <end position="944"/>
    </location>
</feature>
<dbReference type="InterPro" id="IPR034733">
    <property type="entry name" value="AcCoA_carboxyl_beta"/>
</dbReference>
<evidence type="ECO:0000256" key="3">
    <source>
        <dbReference type="ARBA" id="ARBA00022741"/>
    </source>
</evidence>
<keyword evidence="4" id="KW-0863">Zinc-finger</keyword>
<accession>A0A7G7YED8</accession>
<comment type="subunit">
    <text evidence="1">Acetyl-CoA carboxylase is a heterohexamer composed of biotin carboxyl carrier protein, biotin carboxylase and 2 subunits each of ACCase subunit alpha and ACCase plastid-coded subunit beta (accD).</text>
</comment>
<dbReference type="AlphaFoldDB" id="A0A7G7YED8"/>
<feature type="compositionally biased region" description="Basic and acidic residues" evidence="7">
    <location>
        <begin position="313"/>
        <end position="339"/>
    </location>
</feature>
<dbReference type="GO" id="GO:0008270">
    <property type="term" value="F:zinc ion binding"/>
    <property type="evidence" value="ECO:0007669"/>
    <property type="project" value="UniProtKB-KW"/>
</dbReference>
<keyword evidence="6" id="KW-0067">ATP-binding</keyword>
<keyword evidence="2 9" id="KW-0808">Transferase</keyword>